<feature type="signal peptide" evidence="2">
    <location>
        <begin position="1"/>
        <end position="19"/>
    </location>
</feature>
<accession>A0ABQ6HR23</accession>
<dbReference type="PANTHER" id="PTHR15462">
    <property type="entry name" value="SERINE PROTEASE"/>
    <property type="match status" value="1"/>
</dbReference>
<feature type="chain" id="PRO_5045395491" description="Serine protease" evidence="2">
    <location>
        <begin position="20"/>
        <end position="197"/>
    </location>
</feature>
<dbReference type="InterPro" id="IPR043504">
    <property type="entry name" value="Peptidase_S1_PA_chymotrypsin"/>
</dbReference>
<evidence type="ECO:0008006" key="5">
    <source>
        <dbReference type="Google" id="ProtNLM"/>
    </source>
</evidence>
<dbReference type="Gene3D" id="2.40.10.10">
    <property type="entry name" value="Trypsin-like serine proteases"/>
    <property type="match status" value="1"/>
</dbReference>
<dbReference type="PROSITE" id="PS00134">
    <property type="entry name" value="TRYPSIN_HIS"/>
    <property type="match status" value="1"/>
</dbReference>
<evidence type="ECO:0000256" key="1">
    <source>
        <dbReference type="ARBA" id="ARBA00022729"/>
    </source>
</evidence>
<dbReference type="InterPro" id="IPR009003">
    <property type="entry name" value="Peptidase_S1_PA"/>
</dbReference>
<evidence type="ECO:0000313" key="3">
    <source>
        <dbReference type="EMBL" id="GMA20447.1"/>
    </source>
</evidence>
<keyword evidence="4" id="KW-1185">Reference proteome</keyword>
<reference evidence="4" key="1">
    <citation type="journal article" date="2019" name="Int. J. Syst. Evol. Microbiol.">
        <title>The Global Catalogue of Microorganisms (GCM) 10K type strain sequencing project: providing services to taxonomists for standard genome sequencing and annotation.</title>
        <authorList>
            <consortium name="The Broad Institute Genomics Platform"/>
            <consortium name="The Broad Institute Genome Sequencing Center for Infectious Disease"/>
            <person name="Wu L."/>
            <person name="Ma J."/>
        </authorList>
    </citation>
    <scope>NUCLEOTIDE SEQUENCE [LARGE SCALE GENOMIC DNA]</scope>
    <source>
        <strain evidence="4">NBRC 105830</strain>
    </source>
</reference>
<dbReference type="EMBL" id="BSUJ01000001">
    <property type="protein sequence ID" value="GMA20447.1"/>
    <property type="molecule type" value="Genomic_DNA"/>
</dbReference>
<dbReference type="InterPro" id="IPR018114">
    <property type="entry name" value="TRYPSIN_HIS"/>
</dbReference>
<sequence length="197" mass="19922">MPAVPVALPAPAAAAPAAAGGLRTALPAALPTAVPVAVTTAPRPQVGALFPGGVAGSHSCTGTVVASPTGDLVITAAHCLSGSPRGWSFVPGYDAGRAPYGVWRVAYGYVDPRWRTGHDPHYDVAVLRIEPLVVSGRARTIQSVVGAYTAAEQRPVGTSTRLTAYNAGRGDRPITCANSVASERGWPLVTCGGSTTG</sequence>
<evidence type="ECO:0000256" key="2">
    <source>
        <dbReference type="SAM" id="SignalP"/>
    </source>
</evidence>
<comment type="caution">
    <text evidence="3">The sequence shown here is derived from an EMBL/GenBank/DDBJ whole genome shotgun (WGS) entry which is preliminary data.</text>
</comment>
<name>A0ABQ6HR23_9MICO</name>
<keyword evidence="1 2" id="KW-0732">Signal</keyword>
<dbReference type="SUPFAM" id="SSF50494">
    <property type="entry name" value="Trypsin-like serine proteases"/>
    <property type="match status" value="1"/>
</dbReference>
<dbReference type="InterPro" id="IPR050966">
    <property type="entry name" value="Glutamyl_endopeptidase"/>
</dbReference>
<evidence type="ECO:0000313" key="4">
    <source>
        <dbReference type="Proteomes" id="UP001157109"/>
    </source>
</evidence>
<dbReference type="Pfam" id="PF13365">
    <property type="entry name" value="Trypsin_2"/>
    <property type="match status" value="1"/>
</dbReference>
<gene>
    <name evidence="3" type="ORF">GCM10025862_24680</name>
</gene>
<organism evidence="3 4">
    <name type="scientific">Arsenicicoccus piscis</name>
    <dbReference type="NCBI Taxonomy" id="673954"/>
    <lineage>
        <taxon>Bacteria</taxon>
        <taxon>Bacillati</taxon>
        <taxon>Actinomycetota</taxon>
        <taxon>Actinomycetes</taxon>
        <taxon>Micrococcales</taxon>
        <taxon>Intrasporangiaceae</taxon>
        <taxon>Arsenicicoccus</taxon>
    </lineage>
</organism>
<dbReference type="PANTHER" id="PTHR15462:SF19">
    <property type="entry name" value="PEPTIDASE S1 DOMAIN-CONTAINING PROTEIN"/>
    <property type="match status" value="1"/>
</dbReference>
<dbReference type="Proteomes" id="UP001157109">
    <property type="component" value="Unassembled WGS sequence"/>
</dbReference>
<proteinExistence type="predicted"/>
<protein>
    <recommendedName>
        <fullName evidence="5">Serine protease</fullName>
    </recommendedName>
</protein>